<feature type="chain" id="PRO_5039114335" evidence="1">
    <location>
        <begin position="20"/>
        <end position="239"/>
    </location>
</feature>
<accession>A0A518V4B3</accession>
<dbReference type="EMBL" id="CP033464">
    <property type="protein sequence ID" value="QDX91824.1"/>
    <property type="molecule type" value="Genomic_DNA"/>
</dbReference>
<dbReference type="InterPro" id="IPR024453">
    <property type="entry name" value="Peptidase_C92"/>
</dbReference>
<protein>
    <submittedName>
        <fullName evidence="2">Distant relative of cell wall-associated hydrolase-like protein</fullName>
    </submittedName>
</protein>
<evidence type="ECO:0000313" key="2">
    <source>
        <dbReference type="EMBL" id="QDX91824.1"/>
    </source>
</evidence>
<keyword evidence="1" id="KW-0732">Signal</keyword>
<dbReference type="Pfam" id="PF05708">
    <property type="entry name" value="Peptidase_C92"/>
    <property type="match status" value="1"/>
</dbReference>
<name>A0A518V4B3_BRELA</name>
<dbReference type="InterPro" id="IPR038765">
    <property type="entry name" value="Papain-like_cys_pep_sf"/>
</dbReference>
<dbReference type="Proteomes" id="UP000319432">
    <property type="component" value="Chromosome"/>
</dbReference>
<proteinExistence type="predicted"/>
<gene>
    <name evidence="2" type="ORF">EEL30_05225</name>
</gene>
<organism evidence="2 3">
    <name type="scientific">Brevibacillus laterosporus</name>
    <name type="common">Bacillus laterosporus</name>
    <dbReference type="NCBI Taxonomy" id="1465"/>
    <lineage>
        <taxon>Bacteria</taxon>
        <taxon>Bacillati</taxon>
        <taxon>Bacillota</taxon>
        <taxon>Bacilli</taxon>
        <taxon>Bacillales</taxon>
        <taxon>Paenibacillaceae</taxon>
        <taxon>Brevibacillus</taxon>
    </lineage>
</organism>
<feature type="signal peptide" evidence="1">
    <location>
        <begin position="1"/>
        <end position="19"/>
    </location>
</feature>
<evidence type="ECO:0000256" key="1">
    <source>
        <dbReference type="SAM" id="SignalP"/>
    </source>
</evidence>
<dbReference type="Gene3D" id="3.90.1720.10">
    <property type="entry name" value="endopeptidase domain like (from Nostoc punctiforme)"/>
    <property type="match status" value="1"/>
</dbReference>
<keyword evidence="3" id="KW-1185">Reference proteome</keyword>
<keyword evidence="2" id="KW-0378">Hydrolase</keyword>
<dbReference type="GO" id="GO:0016787">
    <property type="term" value="F:hydrolase activity"/>
    <property type="evidence" value="ECO:0007669"/>
    <property type="project" value="UniProtKB-KW"/>
</dbReference>
<dbReference type="SUPFAM" id="SSF54001">
    <property type="entry name" value="Cysteine proteinases"/>
    <property type="match status" value="1"/>
</dbReference>
<sequence length="239" mass="27016">MKIKKIILFLAIAALTVSAVPTLTQASQELEEGYLDMSSPEIQAELERKIEETEVARTKALQGKLHSMVAEETSLNDLKKNAPEKYKQIQEEQQKVQALASSGRMGTVGDILITYDNKTSMWRHGHAAIVRKNNDYIVEAWPEEGVRNYKNNWGNRFDSALKLYVKGADDTDYINAQKFAYGEKGKPYKLDVAKHFTSSYYCSKLVWKAWDEQGFDVDADGGFTVTPADIENSKNTVEY</sequence>
<evidence type="ECO:0000313" key="3">
    <source>
        <dbReference type="Proteomes" id="UP000319432"/>
    </source>
</evidence>
<reference evidence="2 3" key="1">
    <citation type="submission" date="2018-11" db="EMBL/GenBank/DDBJ databases">
        <title>Phylogenetic determinants of toxin gene distribution in genomes of Brevibacillus laterosporus.</title>
        <authorList>
            <person name="Glare T.R."/>
            <person name="Durrant A."/>
            <person name="Berry C."/>
            <person name="Palma L."/>
            <person name="Ormskirk M."/>
            <person name="Cox M.O."/>
        </authorList>
    </citation>
    <scope>NUCLEOTIDE SEQUENCE [LARGE SCALE GENOMIC DNA]</scope>
    <source>
        <strain evidence="2 3">1821L</strain>
    </source>
</reference>
<dbReference type="AlphaFoldDB" id="A0A518V4B3"/>
<dbReference type="OrthoDB" id="1708048at2"/>